<feature type="domain" description="Integrase catalytic" evidence="1">
    <location>
        <begin position="22"/>
        <end position="133"/>
    </location>
</feature>
<dbReference type="PANTHER" id="PTHR35004">
    <property type="entry name" value="TRANSPOSASE RV3428C-RELATED"/>
    <property type="match status" value="1"/>
</dbReference>
<evidence type="ECO:0000313" key="3">
    <source>
        <dbReference type="Proteomes" id="UP001305815"/>
    </source>
</evidence>
<dbReference type="InterPro" id="IPR001584">
    <property type="entry name" value="Integrase_cat-core"/>
</dbReference>
<gene>
    <name evidence="2" type="ORF">Lac1_06580</name>
</gene>
<organism evidence="2 3">
    <name type="scientific">Claveliimonas bilis</name>
    <dbReference type="NCBI Taxonomy" id="3028070"/>
    <lineage>
        <taxon>Bacteria</taxon>
        <taxon>Bacillati</taxon>
        <taxon>Bacillota</taxon>
        <taxon>Clostridia</taxon>
        <taxon>Lachnospirales</taxon>
        <taxon>Lachnospiraceae</taxon>
        <taxon>Claveliimonas</taxon>
    </lineage>
</organism>
<reference evidence="3" key="1">
    <citation type="journal article" date="2023" name="Int. J. Syst. Evol. Microbiol.">
        <title>Claveliimonas bilis gen. nov., sp. nov., deoxycholic acid-producing bacteria isolated from human faeces, and reclassification of Sellimonas monacensis Zenner et al. 2021 as Claveliimonas monacensis comb. nov.</title>
        <authorList>
            <person name="Hisatomi A."/>
            <person name="Kastawa N.W.E.P.G."/>
            <person name="Song I."/>
            <person name="Ohkuma M."/>
            <person name="Fukiya S."/>
            <person name="Sakamoto M."/>
        </authorList>
    </citation>
    <scope>NUCLEOTIDE SEQUENCE [LARGE SCALE GENOMIC DNA]</scope>
    <source>
        <strain evidence="3">12BBH14</strain>
    </source>
</reference>
<dbReference type="Pfam" id="PF00665">
    <property type="entry name" value="rve"/>
    <property type="match status" value="1"/>
</dbReference>
<name>A0ABM8I814_9FIRM</name>
<dbReference type="InterPro" id="IPR012337">
    <property type="entry name" value="RNaseH-like_sf"/>
</dbReference>
<evidence type="ECO:0000259" key="1">
    <source>
        <dbReference type="Pfam" id="PF00665"/>
    </source>
</evidence>
<dbReference type="EMBL" id="AP027742">
    <property type="protein sequence ID" value="BDZ76475.1"/>
    <property type="molecule type" value="Genomic_DNA"/>
</dbReference>
<evidence type="ECO:0000313" key="2">
    <source>
        <dbReference type="EMBL" id="BDZ76475.1"/>
    </source>
</evidence>
<dbReference type="SUPFAM" id="SSF53098">
    <property type="entry name" value="Ribonuclease H-like"/>
    <property type="match status" value="1"/>
</dbReference>
<proteinExistence type="predicted"/>
<protein>
    <recommendedName>
        <fullName evidence="1">Integrase catalytic domain-containing protein</fullName>
    </recommendedName>
</protein>
<dbReference type="PANTHER" id="PTHR35004:SF7">
    <property type="entry name" value="INTEGRASE PROTEIN"/>
    <property type="match status" value="1"/>
</dbReference>
<dbReference type="Proteomes" id="UP001305815">
    <property type="component" value="Chromosome"/>
</dbReference>
<sequence>MTPEKLPHPKYIPKPYEQMSYPGQRVQIDVKVVPSSCLVNEDKGQKFYQYTAIDEYSRWRYVETFQEQSTYSSAVFLGHLLQRFPMPIECVQTDNGTEFTKRFTSPKDTTPTRFQRVLESHGIRHKLIRPFTPRHNGKVERSHRKDNERFYASHTFYPFEDFSKQLKVYNRRDYNQFPMRPLGWKSPQTVLDEFIQYGVTYV</sequence>
<keyword evidence="3" id="KW-1185">Reference proteome</keyword>
<accession>A0ABM8I814</accession>
<dbReference type="InterPro" id="IPR036397">
    <property type="entry name" value="RNaseH_sf"/>
</dbReference>
<dbReference type="Gene3D" id="3.30.420.10">
    <property type="entry name" value="Ribonuclease H-like superfamily/Ribonuclease H"/>
    <property type="match status" value="1"/>
</dbReference>